<protein>
    <submittedName>
        <fullName evidence="1">Uncharacterized protein</fullName>
    </submittedName>
</protein>
<dbReference type="Proteomes" id="UP000239590">
    <property type="component" value="Unassembled WGS sequence"/>
</dbReference>
<accession>A0A2S7IHJ0</accession>
<evidence type="ECO:0000313" key="2">
    <source>
        <dbReference type="Proteomes" id="UP000239590"/>
    </source>
</evidence>
<reference evidence="2" key="1">
    <citation type="submission" date="2018-02" db="EMBL/GenBank/DDBJ databases">
        <title>Genome sequencing of Solimonas sp. HR-BB.</title>
        <authorList>
            <person name="Lee Y."/>
            <person name="Jeon C.O."/>
        </authorList>
    </citation>
    <scope>NUCLEOTIDE SEQUENCE [LARGE SCALE GENOMIC DNA]</scope>
    <source>
        <strain evidence="2">HR-U</strain>
    </source>
</reference>
<gene>
    <name evidence="1" type="ORF">C5O19_18795</name>
</gene>
<evidence type="ECO:0000313" key="1">
    <source>
        <dbReference type="EMBL" id="PQA55471.1"/>
    </source>
</evidence>
<dbReference type="AlphaFoldDB" id="A0A2S7IHJ0"/>
<proteinExistence type="predicted"/>
<comment type="caution">
    <text evidence="1">The sequence shown here is derived from an EMBL/GenBank/DDBJ whole genome shotgun (WGS) entry which is preliminary data.</text>
</comment>
<keyword evidence="2" id="KW-1185">Reference proteome</keyword>
<dbReference type="RefSeq" id="WP_104714940.1">
    <property type="nucleotide sequence ID" value="NZ_PTRA01000004.1"/>
</dbReference>
<dbReference type="OrthoDB" id="9881967at2"/>
<dbReference type="EMBL" id="PTRA01000004">
    <property type="protein sequence ID" value="PQA55471.1"/>
    <property type="molecule type" value="Genomic_DNA"/>
</dbReference>
<sequence length="194" mass="20905">MRLTKIGKVTLIVLILGLLALVGWTLSKLTTAPTPGLTVRIAKKGTSQLMLSTRGGDGTPIVFINGRSGRSQLDSVFQIPVAQRNGHPITFYAVQGKDTVEVQAAFKALRSGEKTAERTSLPAGTKVKGSEYCLDCESFFLVSDGHGGTQIQTDGYNTRCCKCGSKVAFSDGYYYEILCEGDRITAKMGEKVEK</sequence>
<organism evidence="1 2">
    <name type="scientific">Siphonobacter curvatus</name>
    <dbReference type="NCBI Taxonomy" id="2094562"/>
    <lineage>
        <taxon>Bacteria</taxon>
        <taxon>Pseudomonadati</taxon>
        <taxon>Bacteroidota</taxon>
        <taxon>Cytophagia</taxon>
        <taxon>Cytophagales</taxon>
        <taxon>Cytophagaceae</taxon>
        <taxon>Siphonobacter</taxon>
    </lineage>
</organism>
<name>A0A2S7IHJ0_9BACT</name>